<evidence type="ECO:0000256" key="9">
    <source>
        <dbReference type="HAMAP-Rule" id="MF_00236"/>
    </source>
</evidence>
<dbReference type="PANTHER" id="PTHR42982">
    <property type="entry name" value="SEC-INDEPENDENT PROTEIN TRANSLOCASE PROTEIN TATA"/>
    <property type="match status" value="1"/>
</dbReference>
<keyword evidence="3 9" id="KW-1003">Cell membrane</keyword>
<dbReference type="RefSeq" id="WP_211427819.1">
    <property type="nucleotide sequence ID" value="NZ_CP072648.1"/>
</dbReference>
<dbReference type="HAMAP" id="MF_00236">
    <property type="entry name" value="TatA_E"/>
    <property type="match status" value="1"/>
</dbReference>
<keyword evidence="2 9" id="KW-0813">Transport</keyword>
<evidence type="ECO:0000256" key="7">
    <source>
        <dbReference type="ARBA" id="ARBA00023010"/>
    </source>
</evidence>
<dbReference type="NCBIfam" id="TIGR01411">
    <property type="entry name" value="tatAE"/>
    <property type="match status" value="1"/>
</dbReference>
<reference evidence="10 11" key="1">
    <citation type="submission" date="2021-03" db="EMBL/GenBank/DDBJ databases">
        <title>Genomic and phenotypic characterization of Chloracidobacterium isolates provides evidence for multiple species.</title>
        <authorList>
            <person name="Saini M.K."/>
            <person name="Costas A.M.G."/>
            <person name="Tank M."/>
            <person name="Bryant D.A."/>
        </authorList>
    </citation>
    <scope>NUCLEOTIDE SEQUENCE [LARGE SCALE GENOMIC DNA]</scope>
    <source>
        <strain evidence="10 11">BV2-C</strain>
    </source>
</reference>
<comment type="similarity">
    <text evidence="9">Belongs to the TatA/E family.</text>
</comment>
<dbReference type="PANTHER" id="PTHR42982:SF1">
    <property type="entry name" value="SEC-INDEPENDENT PROTEIN TRANSLOCASE PROTEIN TATA"/>
    <property type="match status" value="1"/>
</dbReference>
<evidence type="ECO:0000256" key="6">
    <source>
        <dbReference type="ARBA" id="ARBA00022989"/>
    </source>
</evidence>
<keyword evidence="11" id="KW-1185">Reference proteome</keyword>
<evidence type="ECO:0000256" key="8">
    <source>
        <dbReference type="ARBA" id="ARBA00023136"/>
    </source>
</evidence>
<dbReference type="Gene3D" id="1.20.5.3310">
    <property type="match status" value="1"/>
</dbReference>
<evidence type="ECO:0000256" key="3">
    <source>
        <dbReference type="ARBA" id="ARBA00022475"/>
    </source>
</evidence>
<evidence type="ECO:0000256" key="4">
    <source>
        <dbReference type="ARBA" id="ARBA00022692"/>
    </source>
</evidence>
<comment type="subunit">
    <text evidence="9">Forms a complex with TatC.</text>
</comment>
<comment type="function">
    <text evidence="9">Part of the twin-arginine translocation (Tat) system that transports large folded proteins containing a characteristic twin-arginine motif in their signal peptide across membranes. TatA could form the protein-conducting channel of the Tat system.</text>
</comment>
<evidence type="ECO:0000313" key="10">
    <source>
        <dbReference type="EMBL" id="QUW01927.1"/>
    </source>
</evidence>
<evidence type="ECO:0000313" key="11">
    <source>
        <dbReference type="Proteomes" id="UP000676506"/>
    </source>
</evidence>
<evidence type="ECO:0000256" key="2">
    <source>
        <dbReference type="ARBA" id="ARBA00022448"/>
    </source>
</evidence>
<name>A0ABX8B4N3_9BACT</name>
<dbReference type="InterPro" id="IPR006312">
    <property type="entry name" value="TatA/E"/>
</dbReference>
<keyword evidence="5 9" id="KW-0653">Protein transport</keyword>
<keyword evidence="7 9" id="KW-0811">Translocation</keyword>
<proteinExistence type="inferred from homology"/>
<organism evidence="10 11">
    <name type="scientific">Chloracidobacterium validum</name>
    <dbReference type="NCBI Taxonomy" id="2821543"/>
    <lineage>
        <taxon>Bacteria</taxon>
        <taxon>Pseudomonadati</taxon>
        <taxon>Acidobacteriota</taxon>
        <taxon>Terriglobia</taxon>
        <taxon>Terriglobales</taxon>
        <taxon>Acidobacteriaceae</taxon>
        <taxon>Chloracidobacterium</taxon>
    </lineage>
</organism>
<dbReference type="EMBL" id="CP072648">
    <property type="protein sequence ID" value="QUW01927.1"/>
    <property type="molecule type" value="Genomic_DNA"/>
</dbReference>
<accession>A0ABX8B4N3</accession>
<dbReference type="Pfam" id="PF02416">
    <property type="entry name" value="TatA_B_E"/>
    <property type="match status" value="1"/>
</dbReference>
<comment type="subcellular location">
    <subcellularLocation>
        <location evidence="1 9">Cell membrane</location>
        <topology evidence="1 9">Single-pass membrane protein</topology>
    </subcellularLocation>
</comment>
<keyword evidence="4 9" id="KW-0812">Transmembrane</keyword>
<evidence type="ECO:0000256" key="1">
    <source>
        <dbReference type="ARBA" id="ARBA00004162"/>
    </source>
</evidence>
<sequence>MNLGMWEILLIGLVVVLLFGTKKIPELFSGLGTGIRNFKKAINEDPEEAKRKELAALPTKEKESV</sequence>
<evidence type="ECO:0000256" key="5">
    <source>
        <dbReference type="ARBA" id="ARBA00022927"/>
    </source>
</evidence>
<gene>
    <name evidence="9" type="primary">tatA</name>
    <name evidence="10" type="ORF">J8C06_05975</name>
</gene>
<protein>
    <recommendedName>
        <fullName evidence="9">Sec-independent protein translocase protein TatA</fullName>
    </recommendedName>
</protein>
<keyword evidence="6 9" id="KW-1133">Transmembrane helix</keyword>
<dbReference type="InterPro" id="IPR003369">
    <property type="entry name" value="TatA/B/E"/>
</dbReference>
<dbReference type="Proteomes" id="UP000676506">
    <property type="component" value="Chromosome 1"/>
</dbReference>
<keyword evidence="8 9" id="KW-0472">Membrane</keyword>